<dbReference type="EMBL" id="JAAIUW010000003">
    <property type="protein sequence ID" value="KAF7838970.1"/>
    <property type="molecule type" value="Genomic_DNA"/>
</dbReference>
<dbReference type="Proteomes" id="UP000634136">
    <property type="component" value="Unassembled WGS sequence"/>
</dbReference>
<name>A0A834X6U4_9FABA</name>
<sequence length="191" mass="21706">MELRLEPSPIRRVTNRDKAEDLRLGHAGHGLWILGRDLSQFPKTITKNLLYLIRIATRFECFGESRAQHPCPLGSLSEQKVLLRNQGYKLGIRSSSVTVMTFCSLEPPNRLLVRSLDASQLLNNWRSCLFQHVPPGVPSHLSLDVLWFVGQQFCSLWLSFQQSQFSSETYSLHIGADRLQIVCGVLILSPY</sequence>
<accession>A0A834X6U4</accession>
<evidence type="ECO:0000313" key="2">
    <source>
        <dbReference type="Proteomes" id="UP000634136"/>
    </source>
</evidence>
<protein>
    <submittedName>
        <fullName evidence="1">Uncharacterized protein</fullName>
    </submittedName>
</protein>
<organism evidence="1 2">
    <name type="scientific">Senna tora</name>
    <dbReference type="NCBI Taxonomy" id="362788"/>
    <lineage>
        <taxon>Eukaryota</taxon>
        <taxon>Viridiplantae</taxon>
        <taxon>Streptophyta</taxon>
        <taxon>Embryophyta</taxon>
        <taxon>Tracheophyta</taxon>
        <taxon>Spermatophyta</taxon>
        <taxon>Magnoliopsida</taxon>
        <taxon>eudicotyledons</taxon>
        <taxon>Gunneridae</taxon>
        <taxon>Pentapetalae</taxon>
        <taxon>rosids</taxon>
        <taxon>fabids</taxon>
        <taxon>Fabales</taxon>
        <taxon>Fabaceae</taxon>
        <taxon>Caesalpinioideae</taxon>
        <taxon>Cassia clade</taxon>
        <taxon>Senna</taxon>
    </lineage>
</organism>
<proteinExistence type="predicted"/>
<reference evidence="1" key="1">
    <citation type="submission" date="2020-09" db="EMBL/GenBank/DDBJ databases">
        <title>Genome-Enabled Discovery of Anthraquinone Biosynthesis in Senna tora.</title>
        <authorList>
            <person name="Kang S.-H."/>
            <person name="Pandey R.P."/>
            <person name="Lee C.-M."/>
            <person name="Sim J.-S."/>
            <person name="Jeong J.-T."/>
            <person name="Choi B.-S."/>
            <person name="Jung M."/>
            <person name="Ginzburg D."/>
            <person name="Zhao K."/>
            <person name="Won S.Y."/>
            <person name="Oh T.-J."/>
            <person name="Yu Y."/>
            <person name="Kim N.-H."/>
            <person name="Lee O.R."/>
            <person name="Lee T.-H."/>
            <person name="Bashyal P."/>
            <person name="Kim T.-S."/>
            <person name="Lee W.-H."/>
            <person name="Kawkins C."/>
            <person name="Kim C.-K."/>
            <person name="Kim J.S."/>
            <person name="Ahn B.O."/>
            <person name="Rhee S.Y."/>
            <person name="Sohng J.K."/>
        </authorList>
    </citation>
    <scope>NUCLEOTIDE SEQUENCE</scope>
    <source>
        <tissue evidence="1">Leaf</tissue>
    </source>
</reference>
<comment type="caution">
    <text evidence="1">The sequence shown here is derived from an EMBL/GenBank/DDBJ whole genome shotgun (WGS) entry which is preliminary data.</text>
</comment>
<gene>
    <name evidence="1" type="ORF">G2W53_007452</name>
</gene>
<dbReference type="AlphaFoldDB" id="A0A834X6U4"/>
<keyword evidence="2" id="KW-1185">Reference proteome</keyword>
<evidence type="ECO:0000313" key="1">
    <source>
        <dbReference type="EMBL" id="KAF7838970.1"/>
    </source>
</evidence>